<proteinExistence type="predicted"/>
<dbReference type="PANTHER" id="PTHR22916">
    <property type="entry name" value="GLYCOSYLTRANSFERASE"/>
    <property type="match status" value="1"/>
</dbReference>
<dbReference type="PATRIC" id="fig|1121326.3.peg.703"/>
<dbReference type="OrthoDB" id="176403at2"/>
<comment type="caution">
    <text evidence="2">The sequence shown here is derived from an EMBL/GenBank/DDBJ whole genome shotgun (WGS) entry which is preliminary data.</text>
</comment>
<keyword evidence="3" id="KW-1185">Reference proteome</keyword>
<dbReference type="EC" id="2.4.1.212" evidence="2"/>
<name>A0A162UA99_9CLOT</name>
<feature type="domain" description="Glycosyltransferase 2-like" evidence="1">
    <location>
        <begin position="13"/>
        <end position="185"/>
    </location>
</feature>
<dbReference type="InterPro" id="IPR001173">
    <property type="entry name" value="Glyco_trans_2-like"/>
</dbReference>
<keyword evidence="2" id="KW-0328">Glycosyltransferase</keyword>
<dbReference type="RefSeq" id="WP_066618055.1">
    <property type="nucleotide sequence ID" value="NZ_FQXL01000012.1"/>
</dbReference>
<accession>A0A162UA99</accession>
<reference evidence="2 3" key="1">
    <citation type="submission" date="2016-04" db="EMBL/GenBank/DDBJ databases">
        <title>Genome sequence of Clostridium magnum DSM 2767.</title>
        <authorList>
            <person name="Poehlein A."/>
            <person name="Uhlig R."/>
            <person name="Fischer R."/>
            <person name="Bahl H."/>
            <person name="Daniel R."/>
        </authorList>
    </citation>
    <scope>NUCLEOTIDE SEQUENCE [LARGE SCALE GENOMIC DNA]</scope>
    <source>
        <strain evidence="2 3">DSM 2767</strain>
    </source>
</reference>
<gene>
    <name evidence="2" type="primary">hyaD</name>
    <name evidence="2" type="ORF">CLMAG_07460</name>
</gene>
<evidence type="ECO:0000259" key="1">
    <source>
        <dbReference type="Pfam" id="PF00535"/>
    </source>
</evidence>
<keyword evidence="2" id="KW-0808">Transferase</keyword>
<dbReference type="GO" id="GO:0050501">
    <property type="term" value="F:hyaluronan synthase activity"/>
    <property type="evidence" value="ECO:0007669"/>
    <property type="project" value="UniProtKB-EC"/>
</dbReference>
<dbReference type="Proteomes" id="UP000076603">
    <property type="component" value="Unassembled WGS sequence"/>
</dbReference>
<dbReference type="EMBL" id="LWAE01000001">
    <property type="protein sequence ID" value="KZL93695.1"/>
    <property type="molecule type" value="Genomic_DNA"/>
</dbReference>
<evidence type="ECO:0000313" key="2">
    <source>
        <dbReference type="EMBL" id="KZL93695.1"/>
    </source>
</evidence>
<dbReference type="Gene3D" id="3.90.550.10">
    <property type="entry name" value="Spore Coat Polysaccharide Biosynthesis Protein SpsA, Chain A"/>
    <property type="match status" value="1"/>
</dbReference>
<dbReference type="STRING" id="1121326.CLMAG_07460"/>
<evidence type="ECO:0000313" key="3">
    <source>
        <dbReference type="Proteomes" id="UP000076603"/>
    </source>
</evidence>
<dbReference type="AlphaFoldDB" id="A0A162UA99"/>
<dbReference type="PANTHER" id="PTHR22916:SF3">
    <property type="entry name" value="UDP-GLCNAC:BETAGAL BETA-1,3-N-ACETYLGLUCOSAMINYLTRANSFERASE-LIKE PROTEIN 1"/>
    <property type="match status" value="1"/>
</dbReference>
<dbReference type="Pfam" id="PF00535">
    <property type="entry name" value="Glycos_transf_2"/>
    <property type="match status" value="1"/>
</dbReference>
<sequence length="265" mass="30363">MGDINKENDVLVSILIPAYNKPNFLKIALNSALQQTYKNIEIIICDDSTNNQVQTMVEPYLSKYSNIKYFNNGEPLGAYGIENSKKCLSLANGEYINYLFDDDKFYCAKIQKMVKYLKDDSVSLVTSRRSRINSKGNVLPDIAATKPISNVDRIYDGKEIGRRMLLTQLNFIGEPTTALFRKKDIEGFGMFMGRQYECLVDMAMWLDLLLKGKFVYIPEILSSFRIHRQQKTSNRQIGILGKKEIRYLLEDGCKAGFIGENELKR</sequence>
<organism evidence="2 3">
    <name type="scientific">Clostridium magnum DSM 2767</name>
    <dbReference type="NCBI Taxonomy" id="1121326"/>
    <lineage>
        <taxon>Bacteria</taxon>
        <taxon>Bacillati</taxon>
        <taxon>Bacillota</taxon>
        <taxon>Clostridia</taxon>
        <taxon>Eubacteriales</taxon>
        <taxon>Clostridiaceae</taxon>
        <taxon>Clostridium</taxon>
    </lineage>
</organism>
<dbReference type="SUPFAM" id="SSF53448">
    <property type="entry name" value="Nucleotide-diphospho-sugar transferases"/>
    <property type="match status" value="1"/>
</dbReference>
<dbReference type="InterPro" id="IPR029044">
    <property type="entry name" value="Nucleotide-diphossugar_trans"/>
</dbReference>
<protein>
    <submittedName>
        <fullName evidence="2">Hyaluronan synthase</fullName>
        <ecNumber evidence="2">2.4.1.212</ecNumber>
    </submittedName>
</protein>